<comment type="similarity">
    <text evidence="1">Belongs to the C/M/P thioester hydrolase family.</text>
</comment>
<organism evidence="5 6">
    <name type="scientific">Gomphillus americanus</name>
    <dbReference type="NCBI Taxonomy" id="1940652"/>
    <lineage>
        <taxon>Eukaryota</taxon>
        <taxon>Fungi</taxon>
        <taxon>Dikarya</taxon>
        <taxon>Ascomycota</taxon>
        <taxon>Pezizomycotina</taxon>
        <taxon>Lecanoromycetes</taxon>
        <taxon>OSLEUM clade</taxon>
        <taxon>Ostropomycetidae</taxon>
        <taxon>Ostropales</taxon>
        <taxon>Graphidaceae</taxon>
        <taxon>Gomphilloideae</taxon>
        <taxon>Gomphillus</taxon>
    </lineage>
</organism>
<dbReference type="InterPro" id="IPR042171">
    <property type="entry name" value="Acyl-CoA_hotdog"/>
</dbReference>
<dbReference type="InterPro" id="IPR049450">
    <property type="entry name" value="ACOT8-like_C"/>
</dbReference>
<dbReference type="InterPro" id="IPR003703">
    <property type="entry name" value="Acyl_CoA_thio"/>
</dbReference>
<dbReference type="PANTHER" id="PTHR11066:SF34">
    <property type="entry name" value="ACYL-COENZYME A THIOESTERASE 8"/>
    <property type="match status" value="1"/>
</dbReference>
<dbReference type="SUPFAM" id="SSF54637">
    <property type="entry name" value="Thioesterase/thiol ester dehydrase-isomerase"/>
    <property type="match status" value="2"/>
</dbReference>
<dbReference type="PANTHER" id="PTHR11066">
    <property type="entry name" value="ACYL-COA THIOESTERASE"/>
    <property type="match status" value="1"/>
</dbReference>
<dbReference type="GO" id="GO:0009062">
    <property type="term" value="P:fatty acid catabolic process"/>
    <property type="evidence" value="ECO:0007669"/>
    <property type="project" value="TreeGrafter"/>
</dbReference>
<feature type="domain" description="Acyl-CoA thioesterase-like N-terminal HotDog" evidence="3">
    <location>
        <begin position="44"/>
        <end position="136"/>
    </location>
</feature>
<dbReference type="Pfam" id="PF13622">
    <property type="entry name" value="4HBT_3"/>
    <property type="match status" value="1"/>
</dbReference>
<feature type="domain" description="Acyl-CoA thioesterase-like C-terminal" evidence="4">
    <location>
        <begin position="167"/>
        <end position="360"/>
    </location>
</feature>
<evidence type="ECO:0000256" key="2">
    <source>
        <dbReference type="ARBA" id="ARBA00022801"/>
    </source>
</evidence>
<accession>A0A8H3EMW5</accession>
<dbReference type="GO" id="GO:0006637">
    <property type="term" value="P:acyl-CoA metabolic process"/>
    <property type="evidence" value="ECO:0007669"/>
    <property type="project" value="InterPro"/>
</dbReference>
<reference evidence="5" key="1">
    <citation type="submission" date="2021-03" db="EMBL/GenBank/DDBJ databases">
        <authorList>
            <person name="Tagirdzhanova G."/>
        </authorList>
    </citation>
    <scope>NUCLEOTIDE SEQUENCE</scope>
</reference>
<dbReference type="CDD" id="cd03445">
    <property type="entry name" value="Thioesterase_II_repeat2"/>
    <property type="match status" value="1"/>
</dbReference>
<dbReference type="AlphaFoldDB" id="A0A8H3EMW5"/>
<evidence type="ECO:0008006" key="7">
    <source>
        <dbReference type="Google" id="ProtNLM"/>
    </source>
</evidence>
<dbReference type="Proteomes" id="UP000664169">
    <property type="component" value="Unassembled WGS sequence"/>
</dbReference>
<dbReference type="EMBL" id="CAJPDQ010000003">
    <property type="protein sequence ID" value="CAF9906977.1"/>
    <property type="molecule type" value="Genomic_DNA"/>
</dbReference>
<dbReference type="GO" id="GO:0005782">
    <property type="term" value="C:peroxisomal matrix"/>
    <property type="evidence" value="ECO:0007669"/>
    <property type="project" value="UniProtKB-SubCell"/>
</dbReference>
<protein>
    <recommendedName>
        <fullName evidence="7">Acyl-CoA thioesterase 8</fullName>
    </recommendedName>
</protein>
<dbReference type="Gene3D" id="2.40.160.210">
    <property type="entry name" value="Acyl-CoA thioesterase, double hotdog domain"/>
    <property type="match status" value="1"/>
</dbReference>
<proteinExistence type="inferred from homology"/>
<dbReference type="InterPro" id="IPR049449">
    <property type="entry name" value="TesB_ACOT8-like_N"/>
</dbReference>
<dbReference type="OrthoDB" id="68328at2759"/>
<evidence type="ECO:0000313" key="6">
    <source>
        <dbReference type="Proteomes" id="UP000664169"/>
    </source>
</evidence>
<evidence type="ECO:0000259" key="3">
    <source>
        <dbReference type="Pfam" id="PF13622"/>
    </source>
</evidence>
<keyword evidence="2" id="KW-0378">Hydrolase</keyword>
<evidence type="ECO:0000313" key="5">
    <source>
        <dbReference type="EMBL" id="CAF9906977.1"/>
    </source>
</evidence>
<dbReference type="GO" id="GO:0047617">
    <property type="term" value="F:fatty acyl-CoA hydrolase activity"/>
    <property type="evidence" value="ECO:0007669"/>
    <property type="project" value="InterPro"/>
</dbReference>
<name>A0A8H3EMW5_9LECA</name>
<comment type="caution">
    <text evidence="5">The sequence shown here is derived from an EMBL/GenBank/DDBJ whole genome shotgun (WGS) entry which is preliminary data.</text>
</comment>
<evidence type="ECO:0000259" key="4">
    <source>
        <dbReference type="Pfam" id="PF20789"/>
    </source>
</evidence>
<gene>
    <name evidence="5" type="ORF">GOMPHAMPRED_004987</name>
</gene>
<dbReference type="CDD" id="cd03444">
    <property type="entry name" value="Thioesterase_II_repeat1"/>
    <property type="match status" value="1"/>
</dbReference>
<keyword evidence="6" id="KW-1185">Reference proteome</keyword>
<dbReference type="InterPro" id="IPR029069">
    <property type="entry name" value="HotDog_dom_sf"/>
</dbReference>
<dbReference type="Pfam" id="PF20789">
    <property type="entry name" value="4HBT_3C"/>
    <property type="match status" value="1"/>
</dbReference>
<sequence>MVHSTSGTLIRPPPPKPNEAPIESVLALLPLVDFGPDIFTNTRPLWHPPGARGIFGGAAIAQSLAAAQLTIPPPSPSNGNATFLIHSMHCYFVLAGDASIPVIYHVERVRDGKSFITRTVQACQRGKCIFTTTLSFVRENSAGAQTVDHQASLPTEVLAALECLQAEETEEWTASSGRASQSPFIAKRMDLHTPSSGALHEKRTRQWYRARGTISPSAGLEAHLSAMAYMSDSYFIGTVSRVHGLWRTAGPDATIATKSSKPLPAHQTNVDPQTLQLQKELLEFAERERRENPPEQTKRIGMMVSLDHTIYFHRPREVKADDWLFAEMSSPWAGDGRGLVFQRIWNKNGVHVATCIQEGLARLVQKGESVKELGGAKM</sequence>
<evidence type="ECO:0000256" key="1">
    <source>
        <dbReference type="ARBA" id="ARBA00006538"/>
    </source>
</evidence>